<evidence type="ECO:0000256" key="1">
    <source>
        <dbReference type="ARBA" id="ARBA00023015"/>
    </source>
</evidence>
<name>A0AB39BFX1_9MICO</name>
<gene>
    <name evidence="5" type="ORF">ABFY20_18475</name>
</gene>
<dbReference type="Gene3D" id="1.10.260.40">
    <property type="entry name" value="lambda repressor-like DNA-binding domains"/>
    <property type="match status" value="1"/>
</dbReference>
<dbReference type="InterPro" id="IPR046335">
    <property type="entry name" value="LacI/GalR-like_sensor"/>
</dbReference>
<organism evidence="5">
    <name type="scientific">Herbiconiux sp. A18JL235</name>
    <dbReference type="NCBI Taxonomy" id="3152363"/>
    <lineage>
        <taxon>Bacteria</taxon>
        <taxon>Bacillati</taxon>
        <taxon>Actinomycetota</taxon>
        <taxon>Actinomycetes</taxon>
        <taxon>Micrococcales</taxon>
        <taxon>Microbacteriaceae</taxon>
        <taxon>Herbiconiux</taxon>
    </lineage>
</organism>
<dbReference type="PROSITE" id="PS50932">
    <property type="entry name" value="HTH_LACI_2"/>
    <property type="match status" value="1"/>
</dbReference>
<dbReference type="EMBL" id="CP162511">
    <property type="protein sequence ID" value="XDI05280.1"/>
    <property type="molecule type" value="Genomic_DNA"/>
</dbReference>
<keyword evidence="3" id="KW-0804">Transcription</keyword>
<keyword evidence="2 5" id="KW-0238">DNA-binding</keyword>
<accession>A0AB39BFX1</accession>
<dbReference type="Pfam" id="PF00356">
    <property type="entry name" value="LacI"/>
    <property type="match status" value="1"/>
</dbReference>
<dbReference type="CDD" id="cd01392">
    <property type="entry name" value="HTH_LacI"/>
    <property type="match status" value="1"/>
</dbReference>
<keyword evidence="1" id="KW-0805">Transcription regulation</keyword>
<dbReference type="Pfam" id="PF13377">
    <property type="entry name" value="Peripla_BP_3"/>
    <property type="match status" value="1"/>
</dbReference>
<dbReference type="PANTHER" id="PTHR30146">
    <property type="entry name" value="LACI-RELATED TRANSCRIPTIONAL REPRESSOR"/>
    <property type="match status" value="1"/>
</dbReference>
<dbReference type="AlphaFoldDB" id="A0AB39BFX1"/>
<proteinExistence type="predicted"/>
<dbReference type="GO" id="GO:0000976">
    <property type="term" value="F:transcription cis-regulatory region binding"/>
    <property type="evidence" value="ECO:0007669"/>
    <property type="project" value="TreeGrafter"/>
</dbReference>
<evidence type="ECO:0000256" key="3">
    <source>
        <dbReference type="ARBA" id="ARBA00023163"/>
    </source>
</evidence>
<dbReference type="GO" id="GO:0003700">
    <property type="term" value="F:DNA-binding transcription factor activity"/>
    <property type="evidence" value="ECO:0007669"/>
    <property type="project" value="TreeGrafter"/>
</dbReference>
<sequence>MKPDRDLGLAAVARVAGVSAATVSNVINRPHMVSAETQERVRRAITELDFVPNRAAATLRQGTNRLLGLVIPDVANPFYSAIASAVADAADRNRFTLALCPSHEDHDRELRHFEMLAEQRAAGALVVPMSADASRLNRLRMVGTRLVLVDRIAPSDDGCSVAIDDVLGGALATGHLLTSGPPHLTLVNGPRSIPQCEDRRTGAFRAFETAGLEPRIVEYESEHMVLAEGEEIGRRIAEDGAPLMIFCTNDQLAIGVIRGLASAGIGTPSDARVVGYGDLAIAEMSTLPLTSVAQPKADLGTRAVELLMAELQDGPAHHHHADILSPRLIIRESAP</sequence>
<dbReference type="Gene3D" id="3.40.50.2300">
    <property type="match status" value="2"/>
</dbReference>
<dbReference type="SUPFAM" id="SSF53822">
    <property type="entry name" value="Periplasmic binding protein-like I"/>
    <property type="match status" value="1"/>
</dbReference>
<dbReference type="InterPro" id="IPR028082">
    <property type="entry name" value="Peripla_BP_I"/>
</dbReference>
<dbReference type="SMART" id="SM00354">
    <property type="entry name" value="HTH_LACI"/>
    <property type="match status" value="1"/>
</dbReference>
<dbReference type="SUPFAM" id="SSF47413">
    <property type="entry name" value="lambda repressor-like DNA-binding domains"/>
    <property type="match status" value="1"/>
</dbReference>
<dbReference type="InterPro" id="IPR000843">
    <property type="entry name" value="HTH_LacI"/>
</dbReference>
<dbReference type="InterPro" id="IPR010982">
    <property type="entry name" value="Lambda_DNA-bd_dom_sf"/>
</dbReference>
<reference evidence="5" key="1">
    <citation type="submission" date="2024-05" db="EMBL/GenBank/DDBJ databases">
        <title>Herbiconiux sp. A18JL235.</title>
        <authorList>
            <person name="Zhang G."/>
        </authorList>
    </citation>
    <scope>NUCLEOTIDE SEQUENCE</scope>
    <source>
        <strain evidence="5">A18JL235</strain>
    </source>
</reference>
<dbReference type="RefSeq" id="WP_368497664.1">
    <property type="nucleotide sequence ID" value="NZ_CP162511.1"/>
</dbReference>
<feature type="domain" description="HTH lacI-type" evidence="4">
    <location>
        <begin position="7"/>
        <end position="61"/>
    </location>
</feature>
<evidence type="ECO:0000256" key="2">
    <source>
        <dbReference type="ARBA" id="ARBA00023125"/>
    </source>
</evidence>
<dbReference type="PANTHER" id="PTHR30146:SF109">
    <property type="entry name" value="HTH-TYPE TRANSCRIPTIONAL REGULATOR GALS"/>
    <property type="match status" value="1"/>
</dbReference>
<evidence type="ECO:0000313" key="5">
    <source>
        <dbReference type="EMBL" id="XDI05280.1"/>
    </source>
</evidence>
<protein>
    <submittedName>
        <fullName evidence="5">LacI family DNA-binding transcriptional regulator</fullName>
    </submittedName>
</protein>
<evidence type="ECO:0000259" key="4">
    <source>
        <dbReference type="PROSITE" id="PS50932"/>
    </source>
</evidence>